<evidence type="ECO:0000313" key="2">
    <source>
        <dbReference type="Proteomes" id="UP000294927"/>
    </source>
</evidence>
<organism evidence="1 2">
    <name type="scientific">Actinophytocola oryzae</name>
    <dbReference type="NCBI Taxonomy" id="502181"/>
    <lineage>
        <taxon>Bacteria</taxon>
        <taxon>Bacillati</taxon>
        <taxon>Actinomycetota</taxon>
        <taxon>Actinomycetes</taxon>
        <taxon>Pseudonocardiales</taxon>
        <taxon>Pseudonocardiaceae</taxon>
    </lineage>
</organism>
<dbReference type="NCBIfam" id="TIGR04268">
    <property type="entry name" value="FxSxx-COOH"/>
    <property type="match status" value="1"/>
</dbReference>
<gene>
    <name evidence="1" type="ORF">CLV71_10471</name>
</gene>
<keyword evidence="2" id="KW-1185">Reference proteome</keyword>
<evidence type="ECO:0000313" key="1">
    <source>
        <dbReference type="EMBL" id="TDV53603.1"/>
    </source>
</evidence>
<dbReference type="RefSeq" id="WP_133902648.1">
    <property type="nucleotide sequence ID" value="NZ_SOCP01000004.1"/>
</dbReference>
<reference evidence="1 2" key="1">
    <citation type="submission" date="2019-03" db="EMBL/GenBank/DDBJ databases">
        <title>Genomic Encyclopedia of Archaeal and Bacterial Type Strains, Phase II (KMG-II): from individual species to whole genera.</title>
        <authorList>
            <person name="Goeker M."/>
        </authorList>
    </citation>
    <scope>NUCLEOTIDE SEQUENCE [LARGE SCALE GENOMIC DNA]</scope>
    <source>
        <strain evidence="1 2">DSM 45499</strain>
    </source>
</reference>
<accession>A0A4R7VUG2</accession>
<dbReference type="Proteomes" id="UP000294927">
    <property type="component" value="Unassembled WGS sequence"/>
</dbReference>
<comment type="caution">
    <text evidence="1">The sequence shown here is derived from an EMBL/GenBank/DDBJ whole genome shotgun (WGS) entry which is preliminary data.</text>
</comment>
<proteinExistence type="predicted"/>
<protein>
    <submittedName>
        <fullName evidence="1">FXSXX-COOH protein</fullName>
    </submittedName>
</protein>
<name>A0A4R7VUG2_9PSEU</name>
<dbReference type="InterPro" id="IPR026334">
    <property type="entry name" value="FxSxx-COOH"/>
</dbReference>
<dbReference type="AlphaFoldDB" id="A0A4R7VUG2"/>
<sequence length="62" mass="6484">MANLTDADLDSQVVDLTAVPLAELRTLHTSALVAALERMYAAAEHVTGTEVQGQAPPPGSRI</sequence>
<dbReference type="EMBL" id="SOCP01000004">
    <property type="protein sequence ID" value="TDV53603.1"/>
    <property type="molecule type" value="Genomic_DNA"/>
</dbReference>